<dbReference type="RefSeq" id="WP_317836326.1">
    <property type="nucleotide sequence ID" value="NZ_CP136920.1"/>
</dbReference>
<keyword evidence="4" id="KW-1185">Reference proteome</keyword>
<evidence type="ECO:0000256" key="1">
    <source>
        <dbReference type="SAM" id="SignalP"/>
    </source>
</evidence>
<dbReference type="Gene3D" id="3.40.50.880">
    <property type="match status" value="1"/>
</dbReference>
<dbReference type="SUPFAM" id="SSF52317">
    <property type="entry name" value="Class I glutamine amidotransferase-like"/>
    <property type="match status" value="1"/>
</dbReference>
<reference evidence="3 4" key="1">
    <citation type="submission" date="2023-10" db="EMBL/GenBank/DDBJ databases">
        <title>Rubellicoccus peritrichatus gen. nov., sp. nov., isolated from an algae of coral reef tank.</title>
        <authorList>
            <person name="Luo J."/>
        </authorList>
    </citation>
    <scope>NUCLEOTIDE SEQUENCE [LARGE SCALE GENOMIC DNA]</scope>
    <source>
        <strain evidence="3 4">CR14</strain>
    </source>
</reference>
<evidence type="ECO:0000313" key="4">
    <source>
        <dbReference type="Proteomes" id="UP001304300"/>
    </source>
</evidence>
<feature type="domain" description="ThuA-like" evidence="2">
    <location>
        <begin position="23"/>
        <end position="233"/>
    </location>
</feature>
<dbReference type="AlphaFoldDB" id="A0AAQ3QXI8"/>
<dbReference type="PANTHER" id="PTHR40469:SF2">
    <property type="entry name" value="GALACTOSE-BINDING DOMAIN-LIKE SUPERFAMILY PROTEIN"/>
    <property type="match status" value="1"/>
</dbReference>
<organism evidence="3 4">
    <name type="scientific">Rubellicoccus peritrichatus</name>
    <dbReference type="NCBI Taxonomy" id="3080537"/>
    <lineage>
        <taxon>Bacteria</taxon>
        <taxon>Pseudomonadati</taxon>
        <taxon>Verrucomicrobiota</taxon>
        <taxon>Opitutia</taxon>
        <taxon>Puniceicoccales</taxon>
        <taxon>Cerasicoccaceae</taxon>
        <taxon>Rubellicoccus</taxon>
    </lineage>
</organism>
<dbReference type="EMBL" id="CP136920">
    <property type="protein sequence ID" value="WOO43728.1"/>
    <property type="molecule type" value="Genomic_DNA"/>
</dbReference>
<dbReference type="Pfam" id="PF14100">
    <property type="entry name" value="DUF6807"/>
    <property type="match status" value="1"/>
</dbReference>
<dbReference type="Proteomes" id="UP001304300">
    <property type="component" value="Chromosome"/>
</dbReference>
<feature type="chain" id="PRO_5042902964" evidence="1">
    <location>
        <begin position="22"/>
        <end position="521"/>
    </location>
</feature>
<dbReference type="InterPro" id="IPR029062">
    <property type="entry name" value="Class_I_gatase-like"/>
</dbReference>
<dbReference type="InterPro" id="IPR029010">
    <property type="entry name" value="ThuA-like"/>
</dbReference>
<evidence type="ECO:0000313" key="3">
    <source>
        <dbReference type="EMBL" id="WOO43728.1"/>
    </source>
</evidence>
<dbReference type="KEGG" id="puo:RZN69_11570"/>
<evidence type="ECO:0000259" key="2">
    <source>
        <dbReference type="Pfam" id="PF06283"/>
    </source>
</evidence>
<name>A0AAQ3QXI8_9BACT</name>
<dbReference type="PANTHER" id="PTHR40469">
    <property type="entry name" value="SECRETED GLYCOSYL HYDROLASE"/>
    <property type="match status" value="1"/>
</dbReference>
<protein>
    <submittedName>
        <fullName evidence="3">DUF6807 family protein</fullName>
    </submittedName>
</protein>
<sequence length="521" mass="58394">MKRTGILLIVLMAMSSLFAHKAKVLILTGANNHNWSATTPVLKNILEASDRFDVDVVTEPEELTKYRLSGYDVLLSNWNAFGKEKPAPWSKSLQDAYVEFVRNGGGHVVVHAGSSSFYDWDDYHTISNATWKGKTGHKEIHEFEVRMTDAEHPVTQGLDTFKTTDELWFRPFVQPGAEVLAESFSKTTGDWEPTALVSEFGKGRCFTLLLGHDANSMQSDVFKNLLIRGTEWASGGKEEIQETADSISMIWDGSPLWTFNHSAEEGKPYFHPLATTKGTVFSDLRPDDHPWHRALWFSWKFINGVNYWEENRETGKSEGQTMLLDIDRTVLPDKAVQVKMELAYAPAATGERVLEESRTVLISPPDASGAYRIDWSSEFRALDHDVILDRTPLPEEPDGKTWGGYAGYSMRMNSGVFGGTYLNSEGLAGADTNHQPARWASYTAPNDGSILFLDHPENLNHPAKWYVAPGMGYFSPAVIHDARHTIKAGETLELHYRLIINPGAVDTAYAEAEWSEWIKTD</sequence>
<proteinExistence type="predicted"/>
<accession>A0AAQ3QXI8</accession>
<gene>
    <name evidence="3" type="ORF">RZN69_11570</name>
</gene>
<dbReference type="InterPro" id="IPR029475">
    <property type="entry name" value="DUF6807"/>
</dbReference>
<dbReference type="Pfam" id="PF06283">
    <property type="entry name" value="ThuA"/>
    <property type="match status" value="1"/>
</dbReference>
<feature type="signal peptide" evidence="1">
    <location>
        <begin position="1"/>
        <end position="21"/>
    </location>
</feature>
<keyword evidence="1" id="KW-0732">Signal</keyword>